<dbReference type="Pfam" id="PF00441">
    <property type="entry name" value="Acyl-CoA_dh_1"/>
    <property type="match status" value="1"/>
</dbReference>
<dbReference type="InterPro" id="IPR037069">
    <property type="entry name" value="AcylCoA_DH/ox_N_sf"/>
</dbReference>
<feature type="domain" description="Acyl-CoA dehydrogenase/oxidase N-terminal" evidence="7">
    <location>
        <begin position="7"/>
        <end position="118"/>
    </location>
</feature>
<sequence length="382" mass="40954">MKFEFDEDQQFIRNDARRFLVDRCPMDEVRQHLDSDPGVVSPLWREICELGWLGAAIPEAYGGLGMGYLELCVLAEELGRVVAPVPFSSSIYLAAEAILQYGSEEQKQRYLPGLASGELIGTLAWCDGGEKTVVLENAAITGAKRPVAAGTLADILVVSAVTPEDGQVLVLVDLAEAAGTSGKCVQREALKSADPSVRNAQLTFDACPAQILGNGGEGSGALCGLLDRAAVLLAFEQIGGADRCLELAVDYVKERKTFGRAVGSYQAVKHKLAKMYAHNELARSNAYYGAWALASGSEELPIAASAARISATECFEFAAREGLHLHGGMGYTWEVDCHLYLKRSRDLALRLGGLRQWKEKLVSAALAATSSPATTPTWLANS</sequence>
<evidence type="ECO:0000259" key="6">
    <source>
        <dbReference type="Pfam" id="PF00441"/>
    </source>
</evidence>
<keyword evidence="9" id="KW-1185">Reference proteome</keyword>
<comment type="caution">
    <text evidence="8">The sequence shown here is derived from an EMBL/GenBank/DDBJ whole genome shotgun (WGS) entry which is preliminary data.</text>
</comment>
<evidence type="ECO:0000256" key="4">
    <source>
        <dbReference type="ARBA" id="ARBA00022827"/>
    </source>
</evidence>
<dbReference type="Gene3D" id="1.20.140.10">
    <property type="entry name" value="Butyryl-CoA Dehydrogenase, subunit A, domain 3"/>
    <property type="match status" value="1"/>
</dbReference>
<evidence type="ECO:0000256" key="1">
    <source>
        <dbReference type="ARBA" id="ARBA00001974"/>
    </source>
</evidence>
<dbReference type="SUPFAM" id="SSF47203">
    <property type="entry name" value="Acyl-CoA dehydrogenase C-terminal domain-like"/>
    <property type="match status" value="1"/>
</dbReference>
<keyword evidence="5" id="KW-0560">Oxidoreductase</keyword>
<dbReference type="GO" id="GO:0050660">
    <property type="term" value="F:flavin adenine dinucleotide binding"/>
    <property type="evidence" value="ECO:0007669"/>
    <property type="project" value="InterPro"/>
</dbReference>
<name>A0A5B0X247_9GAMM</name>
<accession>A0A5B0X247</accession>
<dbReference type="Proteomes" id="UP000323708">
    <property type="component" value="Unassembled WGS sequence"/>
</dbReference>
<evidence type="ECO:0000256" key="2">
    <source>
        <dbReference type="ARBA" id="ARBA00009347"/>
    </source>
</evidence>
<evidence type="ECO:0000259" key="7">
    <source>
        <dbReference type="Pfam" id="PF02771"/>
    </source>
</evidence>
<dbReference type="SUPFAM" id="SSF56645">
    <property type="entry name" value="Acyl-CoA dehydrogenase NM domain-like"/>
    <property type="match status" value="1"/>
</dbReference>
<evidence type="ECO:0000256" key="5">
    <source>
        <dbReference type="ARBA" id="ARBA00023002"/>
    </source>
</evidence>
<keyword evidence="3" id="KW-0285">Flavoprotein</keyword>
<dbReference type="AlphaFoldDB" id="A0A5B0X247"/>
<dbReference type="GO" id="GO:0003995">
    <property type="term" value="F:acyl-CoA dehydrogenase activity"/>
    <property type="evidence" value="ECO:0007669"/>
    <property type="project" value="TreeGrafter"/>
</dbReference>
<keyword evidence="4" id="KW-0274">FAD</keyword>
<dbReference type="Gene3D" id="1.10.540.10">
    <property type="entry name" value="Acyl-CoA dehydrogenase/oxidase, N-terminal domain"/>
    <property type="match status" value="1"/>
</dbReference>
<protein>
    <submittedName>
        <fullName evidence="8">Acyl-CoA dehydrogenase</fullName>
    </submittedName>
</protein>
<organism evidence="8 9">
    <name type="scientific">Pseudohalioglobus sediminis</name>
    <dbReference type="NCBI Taxonomy" id="2606449"/>
    <lineage>
        <taxon>Bacteria</taxon>
        <taxon>Pseudomonadati</taxon>
        <taxon>Pseudomonadota</taxon>
        <taxon>Gammaproteobacteria</taxon>
        <taxon>Cellvibrionales</taxon>
        <taxon>Halieaceae</taxon>
        <taxon>Pseudohalioglobus</taxon>
    </lineage>
</organism>
<dbReference type="InterPro" id="IPR036250">
    <property type="entry name" value="AcylCo_DH-like_C"/>
</dbReference>
<proteinExistence type="inferred from homology"/>
<dbReference type="InterPro" id="IPR013786">
    <property type="entry name" value="AcylCoA_DH/ox_N"/>
</dbReference>
<comment type="cofactor">
    <cofactor evidence="1">
        <name>FAD</name>
        <dbReference type="ChEBI" id="CHEBI:57692"/>
    </cofactor>
</comment>
<dbReference type="InterPro" id="IPR009100">
    <property type="entry name" value="AcylCoA_DH/oxidase_NM_dom_sf"/>
</dbReference>
<feature type="domain" description="Acyl-CoA dehydrogenase/oxidase C-terminal" evidence="6">
    <location>
        <begin position="218"/>
        <end position="345"/>
    </location>
</feature>
<gene>
    <name evidence="8" type="ORF">F0M18_08100</name>
</gene>
<dbReference type="PANTHER" id="PTHR43884:SF20">
    <property type="entry name" value="ACYL-COA DEHYDROGENASE FADE28"/>
    <property type="match status" value="1"/>
</dbReference>
<evidence type="ECO:0000256" key="3">
    <source>
        <dbReference type="ARBA" id="ARBA00022630"/>
    </source>
</evidence>
<dbReference type="EMBL" id="VTUX01000003">
    <property type="protein sequence ID" value="KAA1192617.1"/>
    <property type="molecule type" value="Genomic_DNA"/>
</dbReference>
<dbReference type="InterPro" id="IPR009075">
    <property type="entry name" value="AcylCo_DH/oxidase_C"/>
</dbReference>
<comment type="similarity">
    <text evidence="2">Belongs to the acyl-CoA dehydrogenase family.</text>
</comment>
<dbReference type="RefSeq" id="WP_149610900.1">
    <property type="nucleotide sequence ID" value="NZ_VTUX01000003.1"/>
</dbReference>
<reference evidence="8 9" key="1">
    <citation type="submission" date="2019-09" db="EMBL/GenBank/DDBJ databases">
        <authorList>
            <person name="Chen X.-Y."/>
        </authorList>
    </citation>
    <scope>NUCLEOTIDE SEQUENCE [LARGE SCALE GENOMIC DNA]</scope>
    <source>
        <strain evidence="8 9">NY5</strain>
    </source>
</reference>
<evidence type="ECO:0000313" key="9">
    <source>
        <dbReference type="Proteomes" id="UP000323708"/>
    </source>
</evidence>
<evidence type="ECO:0000313" key="8">
    <source>
        <dbReference type="EMBL" id="KAA1192617.1"/>
    </source>
</evidence>
<dbReference type="PANTHER" id="PTHR43884">
    <property type="entry name" value="ACYL-COA DEHYDROGENASE"/>
    <property type="match status" value="1"/>
</dbReference>
<dbReference type="Pfam" id="PF02771">
    <property type="entry name" value="Acyl-CoA_dh_N"/>
    <property type="match status" value="1"/>
</dbReference>